<feature type="transmembrane region" description="Helical" evidence="1">
    <location>
        <begin position="36"/>
        <end position="56"/>
    </location>
</feature>
<sequence>MSTTLVAVVTVLALVVAALGITSTLLRRRTGLVHLVAAGLLEAALVVQAVLAVVQLVGGTRPPETSTFVAYLLSVLLIPVAGALWSRTEPTRWAGTVLAVAGLVVAVMIWRCLQLWEATGA</sequence>
<accession>A0A7K3WFS7</accession>
<keyword evidence="3" id="KW-1185">Reference proteome</keyword>
<name>A0A7K3WFS7_9ACTN</name>
<feature type="transmembrane region" description="Helical" evidence="1">
    <location>
        <begin position="93"/>
        <end position="113"/>
    </location>
</feature>
<dbReference type="EMBL" id="JAAGWK010000021">
    <property type="protein sequence ID" value="NEL55345.1"/>
    <property type="molecule type" value="Genomic_DNA"/>
</dbReference>
<reference evidence="2 3" key="1">
    <citation type="submission" date="2020-02" db="EMBL/GenBank/DDBJ databases">
        <title>The whole genome sequence of CPCC 205119.</title>
        <authorList>
            <person name="Jiang Z."/>
        </authorList>
    </citation>
    <scope>NUCLEOTIDE SEQUENCE [LARGE SCALE GENOMIC DNA]</scope>
    <source>
        <strain evidence="2 3">CPCC 205119</strain>
    </source>
</reference>
<dbReference type="Proteomes" id="UP000470470">
    <property type="component" value="Unassembled WGS sequence"/>
</dbReference>
<dbReference type="RefSeq" id="WP_162393604.1">
    <property type="nucleotide sequence ID" value="NZ_JAABOZ010000012.1"/>
</dbReference>
<keyword evidence="1" id="KW-0472">Membrane</keyword>
<protein>
    <recommendedName>
        <fullName evidence="4">Integral membrane protein</fullName>
    </recommendedName>
</protein>
<evidence type="ECO:0008006" key="4">
    <source>
        <dbReference type="Google" id="ProtNLM"/>
    </source>
</evidence>
<dbReference type="AlphaFoldDB" id="A0A7K3WFS7"/>
<gene>
    <name evidence="2" type="ORF">G1H19_15240</name>
</gene>
<evidence type="ECO:0000313" key="2">
    <source>
        <dbReference type="EMBL" id="NEL55345.1"/>
    </source>
</evidence>
<keyword evidence="1" id="KW-1133">Transmembrane helix</keyword>
<comment type="caution">
    <text evidence="2">The sequence shown here is derived from an EMBL/GenBank/DDBJ whole genome shotgun (WGS) entry which is preliminary data.</text>
</comment>
<feature type="transmembrane region" description="Helical" evidence="1">
    <location>
        <begin position="68"/>
        <end position="87"/>
    </location>
</feature>
<evidence type="ECO:0000313" key="3">
    <source>
        <dbReference type="Proteomes" id="UP000470470"/>
    </source>
</evidence>
<organism evidence="2 3">
    <name type="scientific">Goekera deserti</name>
    <dbReference type="NCBI Taxonomy" id="2497753"/>
    <lineage>
        <taxon>Bacteria</taxon>
        <taxon>Bacillati</taxon>
        <taxon>Actinomycetota</taxon>
        <taxon>Actinomycetes</taxon>
        <taxon>Geodermatophilales</taxon>
        <taxon>Geodermatophilaceae</taxon>
        <taxon>Goekera</taxon>
    </lineage>
</organism>
<proteinExistence type="predicted"/>
<evidence type="ECO:0000256" key="1">
    <source>
        <dbReference type="SAM" id="Phobius"/>
    </source>
</evidence>
<keyword evidence="1" id="KW-0812">Transmembrane</keyword>